<name>A0ABN7VIL1_GIGMA</name>
<organism evidence="1 2">
    <name type="scientific">Gigaspora margarita</name>
    <dbReference type="NCBI Taxonomy" id="4874"/>
    <lineage>
        <taxon>Eukaryota</taxon>
        <taxon>Fungi</taxon>
        <taxon>Fungi incertae sedis</taxon>
        <taxon>Mucoromycota</taxon>
        <taxon>Glomeromycotina</taxon>
        <taxon>Glomeromycetes</taxon>
        <taxon>Diversisporales</taxon>
        <taxon>Gigasporaceae</taxon>
        <taxon>Gigaspora</taxon>
    </lineage>
</organism>
<dbReference type="Proteomes" id="UP000789901">
    <property type="component" value="Unassembled WGS sequence"/>
</dbReference>
<keyword evidence="2" id="KW-1185">Reference proteome</keyword>
<gene>
    <name evidence="1" type="ORF">GMARGA_LOCUS19076</name>
</gene>
<sequence>MMKKEALKQIKEFQKIINRHFSEAPYDKQIPKALEFTLKVLKNIINNKNKTEAKEIVTNNYYISENSEELMLNHRYVSETELNHLINGYLKSLDDPIPESWKGQKAKEENDKYKTSRYYQNYTEFKYDDVESTINDMNTELPKNESKRIDIKLEDPKACVEMRNIIGCHHETLIAIAQNKEVTNKDIKSVEIEKILEVESMNARALVNKENEKKCVNKNPSLTYLSKNKKEALANLKSDSNEAFKCFKTEDIEGLKDSHPEIYRMRPSKELHSNEGRLPKHNIRTNNAELVLKDKIENDFVSRDQIKRISLKKDVSNSLKTNVSNRIAIRYKIRNENKRKKDMIFNPGGDAHLTSTATLEKPYGYQNL</sequence>
<accession>A0ABN7VIL1</accession>
<evidence type="ECO:0000313" key="1">
    <source>
        <dbReference type="EMBL" id="CAG8776025.1"/>
    </source>
</evidence>
<proteinExistence type="predicted"/>
<feature type="non-terminal residue" evidence="1">
    <location>
        <position position="368"/>
    </location>
</feature>
<dbReference type="EMBL" id="CAJVQB010015689">
    <property type="protein sequence ID" value="CAG8776025.1"/>
    <property type="molecule type" value="Genomic_DNA"/>
</dbReference>
<comment type="caution">
    <text evidence="1">The sequence shown here is derived from an EMBL/GenBank/DDBJ whole genome shotgun (WGS) entry which is preliminary data.</text>
</comment>
<reference evidence="1 2" key="1">
    <citation type="submission" date="2021-06" db="EMBL/GenBank/DDBJ databases">
        <authorList>
            <person name="Kallberg Y."/>
            <person name="Tangrot J."/>
            <person name="Rosling A."/>
        </authorList>
    </citation>
    <scope>NUCLEOTIDE SEQUENCE [LARGE SCALE GENOMIC DNA]</scope>
    <source>
        <strain evidence="1 2">120-4 pot B 10/14</strain>
    </source>
</reference>
<evidence type="ECO:0000313" key="2">
    <source>
        <dbReference type="Proteomes" id="UP000789901"/>
    </source>
</evidence>
<protein>
    <submittedName>
        <fullName evidence="1">40020_t:CDS:1</fullName>
    </submittedName>
</protein>